<evidence type="ECO:0000256" key="4">
    <source>
        <dbReference type="ARBA" id="ARBA00022859"/>
    </source>
</evidence>
<accession>W5MHS1</accession>
<dbReference type="GO" id="GO:0043123">
    <property type="term" value="P:positive regulation of canonical NF-kappaB signal transduction"/>
    <property type="evidence" value="ECO:0007669"/>
    <property type="project" value="InterPro"/>
</dbReference>
<evidence type="ECO:0000256" key="1">
    <source>
        <dbReference type="ARBA" id="ARBA00004496"/>
    </source>
</evidence>
<dbReference type="Gene3D" id="2.60.200.20">
    <property type="match status" value="1"/>
</dbReference>
<dbReference type="PANTHER" id="PTHR31266:SF2">
    <property type="entry name" value="TRAF-INTERACTING PROTEIN WITH FHA DOMAIN-CONTAINING PROTEIN A"/>
    <property type="match status" value="1"/>
</dbReference>
<name>W5MHS1_LEPOC</name>
<dbReference type="InParanoid" id="W5MHS1"/>
<evidence type="ECO:0000256" key="2">
    <source>
        <dbReference type="ARBA" id="ARBA00022490"/>
    </source>
</evidence>
<reference evidence="8" key="3">
    <citation type="submission" date="2025-09" db="UniProtKB">
        <authorList>
            <consortium name="Ensembl"/>
        </authorList>
    </citation>
    <scope>IDENTIFICATION</scope>
</reference>
<comment type="similarity">
    <text evidence="5">Belongs to the TIFA family.</text>
</comment>
<evidence type="ECO:0000256" key="5">
    <source>
        <dbReference type="ARBA" id="ARBA00038199"/>
    </source>
</evidence>
<protein>
    <recommendedName>
        <fullName evidence="6">TRAF-interacting protein with FHA domain-containing protein A</fullName>
    </recommendedName>
</protein>
<proteinExistence type="inferred from homology"/>
<comment type="subcellular location">
    <subcellularLocation>
        <location evidence="1">Cytoplasm</location>
    </subcellularLocation>
</comment>
<sequence>MTLESDLEEYCSIAKQEVFNPGEMASFEDAETEETLTCLRIQVYHPHQSAKDVFRHLQFHRKLRHRAEDTVLFGRDAKACDVSFYDTRVSRSQFALQAFRAFERSELCFEIKHVSKRGSMAVNGLPLQHLHKVELPEKALVRFSDFQLLILKEPGESRDSFEIVFEPCAAPPCQEVGEGVPCGSPVVDSGFHSQECAVSASVSLRGPLENDERMLIK</sequence>
<dbReference type="GeneTree" id="ENSGT00940000154589"/>
<dbReference type="EMBL" id="AHAT01018381">
    <property type="status" value="NOT_ANNOTATED_CDS"/>
    <property type="molecule type" value="Genomic_DNA"/>
</dbReference>
<reference evidence="9" key="1">
    <citation type="submission" date="2011-12" db="EMBL/GenBank/DDBJ databases">
        <title>The Draft Genome of Lepisosteus oculatus.</title>
        <authorList>
            <consortium name="The Broad Institute Genome Assembly &amp; Analysis Group"/>
            <consortium name="Computational R&amp;D Group"/>
            <consortium name="and Sequencing Platform"/>
            <person name="Di Palma F."/>
            <person name="Alfoldi J."/>
            <person name="Johnson J."/>
            <person name="Berlin A."/>
            <person name="Gnerre S."/>
            <person name="Jaffe D."/>
            <person name="MacCallum I."/>
            <person name="Young S."/>
            <person name="Walker B.J."/>
            <person name="Lander E.S."/>
            <person name="Lindblad-Toh K."/>
        </authorList>
    </citation>
    <scope>NUCLEOTIDE SEQUENCE [LARGE SCALE GENOMIC DNA]</scope>
</reference>
<dbReference type="OMA" id="RETCTFE"/>
<evidence type="ECO:0000259" key="7">
    <source>
        <dbReference type="PROSITE" id="PS50006"/>
    </source>
</evidence>
<dbReference type="Pfam" id="PF00498">
    <property type="entry name" value="FHA"/>
    <property type="match status" value="1"/>
</dbReference>
<keyword evidence="9" id="KW-1185">Reference proteome</keyword>
<dbReference type="HOGENOM" id="CLU_125520_0_0_1"/>
<evidence type="ECO:0000313" key="9">
    <source>
        <dbReference type="Proteomes" id="UP000018468"/>
    </source>
</evidence>
<dbReference type="PROSITE" id="PS50006">
    <property type="entry name" value="FHA_DOMAIN"/>
    <property type="match status" value="1"/>
</dbReference>
<evidence type="ECO:0000313" key="8">
    <source>
        <dbReference type="Ensembl" id="ENSLOCP00000007930.1"/>
    </source>
</evidence>
<dbReference type="GO" id="GO:0045087">
    <property type="term" value="P:innate immune response"/>
    <property type="evidence" value="ECO:0007669"/>
    <property type="project" value="UniProtKB-KW"/>
</dbReference>
<evidence type="ECO:0000256" key="6">
    <source>
        <dbReference type="ARBA" id="ARBA00040160"/>
    </source>
</evidence>
<dbReference type="GO" id="GO:0005737">
    <property type="term" value="C:cytoplasm"/>
    <property type="evidence" value="ECO:0007669"/>
    <property type="project" value="UniProtKB-SubCell"/>
</dbReference>
<dbReference type="FunCoup" id="W5MHS1">
    <property type="interactions" value="786"/>
</dbReference>
<dbReference type="InterPro" id="IPR000253">
    <property type="entry name" value="FHA_dom"/>
</dbReference>
<evidence type="ECO:0000256" key="3">
    <source>
        <dbReference type="ARBA" id="ARBA00022588"/>
    </source>
</evidence>
<dbReference type="AlphaFoldDB" id="W5MHS1"/>
<dbReference type="SUPFAM" id="SSF49879">
    <property type="entry name" value="SMAD/FHA domain"/>
    <property type="match status" value="1"/>
</dbReference>
<reference evidence="8" key="2">
    <citation type="submission" date="2025-08" db="UniProtKB">
        <authorList>
            <consortium name="Ensembl"/>
        </authorList>
    </citation>
    <scope>IDENTIFICATION</scope>
</reference>
<keyword evidence="3" id="KW-0399">Innate immunity</keyword>
<organism evidence="8 9">
    <name type="scientific">Lepisosteus oculatus</name>
    <name type="common">Spotted gar</name>
    <dbReference type="NCBI Taxonomy" id="7918"/>
    <lineage>
        <taxon>Eukaryota</taxon>
        <taxon>Metazoa</taxon>
        <taxon>Chordata</taxon>
        <taxon>Craniata</taxon>
        <taxon>Vertebrata</taxon>
        <taxon>Euteleostomi</taxon>
        <taxon>Actinopterygii</taxon>
        <taxon>Neopterygii</taxon>
        <taxon>Holostei</taxon>
        <taxon>Semionotiformes</taxon>
        <taxon>Lepisosteidae</taxon>
        <taxon>Lepisosteus</taxon>
    </lineage>
</organism>
<dbReference type="PANTHER" id="PTHR31266">
    <property type="entry name" value="TRAF-INTERACTING PROTEIN WITH FHA DOMAIN-CONTAINING PROTEIN A FAMILY MEMBER"/>
    <property type="match status" value="1"/>
</dbReference>
<keyword evidence="4" id="KW-0391">Immunity</keyword>
<dbReference type="eggNOG" id="ENOG502S0RF">
    <property type="taxonomic scope" value="Eukaryota"/>
</dbReference>
<dbReference type="Proteomes" id="UP000018468">
    <property type="component" value="Linkage group LG26"/>
</dbReference>
<dbReference type="Bgee" id="ENSLOCG00000006570">
    <property type="expression patterns" value="Expressed in intestine and 13 other cell types or tissues"/>
</dbReference>
<dbReference type="Ensembl" id="ENSLOCT00000007940.1">
    <property type="protein sequence ID" value="ENSLOCP00000007930.1"/>
    <property type="gene ID" value="ENSLOCG00000006570.1"/>
</dbReference>
<dbReference type="STRING" id="7918.ENSLOCP00000007930"/>
<dbReference type="InterPro" id="IPR033621">
    <property type="entry name" value="TIFA"/>
</dbReference>
<dbReference type="InterPro" id="IPR008984">
    <property type="entry name" value="SMAD_FHA_dom_sf"/>
</dbReference>
<keyword evidence="2" id="KW-0963">Cytoplasm</keyword>
<feature type="domain" description="FHA" evidence="7">
    <location>
        <begin position="71"/>
        <end position="127"/>
    </location>
</feature>